<name>A0ABW0GXN1_9HYPH</name>
<dbReference type="EMBL" id="JBHSLL010000012">
    <property type="protein sequence ID" value="MFC5385163.1"/>
    <property type="molecule type" value="Genomic_DNA"/>
</dbReference>
<reference evidence="2" key="1">
    <citation type="journal article" date="2019" name="Int. J. Syst. Evol. Microbiol.">
        <title>The Global Catalogue of Microorganisms (GCM) 10K type strain sequencing project: providing services to taxonomists for standard genome sequencing and annotation.</title>
        <authorList>
            <consortium name="The Broad Institute Genomics Platform"/>
            <consortium name="The Broad Institute Genome Sequencing Center for Infectious Disease"/>
            <person name="Wu L."/>
            <person name="Ma J."/>
        </authorList>
    </citation>
    <scope>NUCLEOTIDE SEQUENCE [LARGE SCALE GENOMIC DNA]</scope>
    <source>
        <strain evidence="2">CGMCC 4.1415</strain>
    </source>
</reference>
<accession>A0ABW0GXN1</accession>
<comment type="caution">
    <text evidence="1">The sequence shown here is derived from an EMBL/GenBank/DDBJ whole genome shotgun (WGS) entry which is preliminary data.</text>
</comment>
<proteinExistence type="predicted"/>
<organism evidence="1 2">
    <name type="scientific">Aquamicrobium segne</name>
    <dbReference type="NCBI Taxonomy" id="469547"/>
    <lineage>
        <taxon>Bacteria</taxon>
        <taxon>Pseudomonadati</taxon>
        <taxon>Pseudomonadota</taxon>
        <taxon>Alphaproteobacteria</taxon>
        <taxon>Hyphomicrobiales</taxon>
        <taxon>Phyllobacteriaceae</taxon>
        <taxon>Aquamicrobium</taxon>
    </lineage>
</organism>
<sequence>MAEQHQAKFWMVYGMGQGAPVARHKTFDSARIEAERLARIAPGTRFYILETVGAAEKVDVQFIDLRSRDLDDLIPF</sequence>
<keyword evidence="2" id="KW-1185">Reference proteome</keyword>
<gene>
    <name evidence="1" type="ORF">ACFPLB_04185</name>
</gene>
<dbReference type="Proteomes" id="UP001596016">
    <property type="component" value="Unassembled WGS sequence"/>
</dbReference>
<protein>
    <submittedName>
        <fullName evidence="1">Uncharacterized protein</fullName>
    </submittedName>
</protein>
<evidence type="ECO:0000313" key="1">
    <source>
        <dbReference type="EMBL" id="MFC5385163.1"/>
    </source>
</evidence>
<evidence type="ECO:0000313" key="2">
    <source>
        <dbReference type="Proteomes" id="UP001596016"/>
    </source>
</evidence>
<dbReference type="RefSeq" id="WP_378228053.1">
    <property type="nucleotide sequence ID" value="NZ_JBHSLL010000012.1"/>
</dbReference>